<reference evidence="1" key="1">
    <citation type="submission" date="2019-10" db="EMBL/GenBank/DDBJ databases">
        <title>Conservation and host-specific expression of non-tandemly repeated heterogenous ribosome RNA gene in arbuscular mycorrhizal fungi.</title>
        <authorList>
            <person name="Maeda T."/>
            <person name="Kobayashi Y."/>
            <person name="Nakagawa T."/>
            <person name="Ezawa T."/>
            <person name="Yamaguchi K."/>
            <person name="Bino T."/>
            <person name="Nishimoto Y."/>
            <person name="Shigenobu S."/>
            <person name="Kawaguchi M."/>
        </authorList>
    </citation>
    <scope>NUCLEOTIDE SEQUENCE</scope>
    <source>
        <strain evidence="1">HR1</strain>
    </source>
</reference>
<sequence length="77" mass="8886">MKINLRANMNKESFIVLISNRPIMGTKRNKNHGKTFSATINYNDRITIGSVTKLCRKDKKNFKILWRTSKNTTSQVA</sequence>
<comment type="caution">
    <text evidence="1">The sequence shown here is derived from an EMBL/GenBank/DDBJ whole genome shotgun (WGS) entry which is preliminary data.</text>
</comment>
<name>A0A8H3MIV2_9GLOM</name>
<proteinExistence type="predicted"/>
<dbReference type="EMBL" id="BLAL01000324">
    <property type="protein sequence ID" value="GET03620.1"/>
    <property type="molecule type" value="Genomic_DNA"/>
</dbReference>
<evidence type="ECO:0000313" key="1">
    <source>
        <dbReference type="EMBL" id="GET03620.1"/>
    </source>
</evidence>
<protein>
    <submittedName>
        <fullName evidence="1">Uncharacterized protein</fullName>
    </submittedName>
</protein>
<organism evidence="1 2">
    <name type="scientific">Rhizophagus clarus</name>
    <dbReference type="NCBI Taxonomy" id="94130"/>
    <lineage>
        <taxon>Eukaryota</taxon>
        <taxon>Fungi</taxon>
        <taxon>Fungi incertae sedis</taxon>
        <taxon>Mucoromycota</taxon>
        <taxon>Glomeromycotina</taxon>
        <taxon>Glomeromycetes</taxon>
        <taxon>Glomerales</taxon>
        <taxon>Glomeraceae</taxon>
        <taxon>Rhizophagus</taxon>
    </lineage>
</organism>
<accession>A0A8H3MIV2</accession>
<dbReference type="AlphaFoldDB" id="A0A8H3MIV2"/>
<evidence type="ECO:0000313" key="2">
    <source>
        <dbReference type="Proteomes" id="UP000615446"/>
    </source>
</evidence>
<gene>
    <name evidence="1" type="ORF">RCL2_002994900</name>
</gene>
<dbReference type="Proteomes" id="UP000615446">
    <property type="component" value="Unassembled WGS sequence"/>
</dbReference>